<reference evidence="3" key="1">
    <citation type="submission" date="2016-11" db="EMBL/GenBank/DDBJ databases">
        <authorList>
            <person name="Varghese N."/>
            <person name="Submissions S."/>
        </authorList>
    </citation>
    <scope>NUCLEOTIDE SEQUENCE [LARGE SCALE GENOMIC DNA]</scope>
    <source>
        <strain evidence="3">DSM 12395</strain>
    </source>
</reference>
<dbReference type="RefSeq" id="WP_073239459.1">
    <property type="nucleotide sequence ID" value="NZ_FQUY01000016.1"/>
</dbReference>
<dbReference type="STRING" id="1121429.SAMN02745133_02224"/>
<protein>
    <recommendedName>
        <fullName evidence="4">DUF4402 domain-containing protein</fullName>
    </recommendedName>
</protein>
<organism evidence="2 3">
    <name type="scientific">Desulforamulus putei DSM 12395</name>
    <dbReference type="NCBI Taxonomy" id="1121429"/>
    <lineage>
        <taxon>Bacteria</taxon>
        <taxon>Bacillati</taxon>
        <taxon>Bacillota</taxon>
        <taxon>Clostridia</taxon>
        <taxon>Eubacteriales</taxon>
        <taxon>Peptococcaceae</taxon>
        <taxon>Desulforamulus</taxon>
    </lineage>
</organism>
<dbReference type="EMBL" id="FQUY01000016">
    <property type="protein sequence ID" value="SHF26839.1"/>
    <property type="molecule type" value="Genomic_DNA"/>
</dbReference>
<accession>A0A1M5A993</accession>
<evidence type="ECO:0000313" key="3">
    <source>
        <dbReference type="Proteomes" id="UP000184148"/>
    </source>
</evidence>
<dbReference type="AlphaFoldDB" id="A0A1M5A993"/>
<evidence type="ECO:0008006" key="4">
    <source>
        <dbReference type="Google" id="ProtNLM"/>
    </source>
</evidence>
<name>A0A1M5A993_9FIRM</name>
<dbReference type="OrthoDB" id="9952722at2"/>
<dbReference type="Proteomes" id="UP000184148">
    <property type="component" value="Unassembled WGS sequence"/>
</dbReference>
<evidence type="ECO:0000256" key="1">
    <source>
        <dbReference type="SAM" id="SignalP"/>
    </source>
</evidence>
<feature type="signal peptide" evidence="1">
    <location>
        <begin position="1"/>
        <end position="26"/>
    </location>
</feature>
<proteinExistence type="predicted"/>
<keyword evidence="3" id="KW-1185">Reference proteome</keyword>
<feature type="chain" id="PRO_5012363987" description="DUF4402 domain-containing protein" evidence="1">
    <location>
        <begin position="27"/>
        <end position="179"/>
    </location>
</feature>
<keyword evidence="1" id="KW-0732">Signal</keyword>
<sequence length="179" mass="19105">MVKKVFMALLLAGAFLIFPPSGIVMASSEIVQQAGLTNTNIPEPEPPVLEGQFIGILPTVVSSSTPTDMALTSVSGIPESLMVEVKSGGTTVAVLRGNEILFVRPFRVDKSQVVELRLAGKGIPVNSRLIFQPVRNELWGELNINILPPNSELTGQFGINILPSKNAGLSGQFSINILK</sequence>
<evidence type="ECO:0000313" key="2">
    <source>
        <dbReference type="EMBL" id="SHF26839.1"/>
    </source>
</evidence>
<gene>
    <name evidence="2" type="ORF">SAMN02745133_02224</name>
</gene>